<dbReference type="GO" id="GO:0016779">
    <property type="term" value="F:nucleotidyltransferase activity"/>
    <property type="evidence" value="ECO:0007669"/>
    <property type="project" value="UniProtKB-ARBA"/>
</dbReference>
<comment type="caution">
    <text evidence="2">The sequence shown here is derived from an EMBL/GenBank/DDBJ whole genome shotgun (WGS) entry which is preliminary data.</text>
</comment>
<dbReference type="InterPro" id="IPR025877">
    <property type="entry name" value="MobA-like_NTP_Trfase"/>
</dbReference>
<evidence type="ECO:0000313" key="2">
    <source>
        <dbReference type="EMBL" id="GAA13120.1"/>
    </source>
</evidence>
<sequence length="190" mass="19370">MTASGEDSEIGEVLGVVLAAGAGSRYGMPKILAHDGVWLKASTNALRAGGCADIAVAMGAAIVAPPVGVTALVVDDWADGLGASVSAALGWASRRPGVGGVVLTVVDTPDVGPEVVRRIVDASGGRRGDLVRAVFDGRRGHPVYIGADHLGPAVEVIHGDVGAQRYLRDHEVTCVECGDLATGRDIDTRE</sequence>
<dbReference type="SUPFAM" id="SSF53448">
    <property type="entry name" value="Nucleotide-diphospho-sugar transferases"/>
    <property type="match status" value="1"/>
</dbReference>
<proteinExistence type="predicted"/>
<organism evidence="2 3">
    <name type="scientific">Gordonia alkanivorans NBRC 16433</name>
    <dbReference type="NCBI Taxonomy" id="1027371"/>
    <lineage>
        <taxon>Bacteria</taxon>
        <taxon>Bacillati</taxon>
        <taxon>Actinomycetota</taxon>
        <taxon>Actinomycetes</taxon>
        <taxon>Mycobacteriales</taxon>
        <taxon>Gordoniaceae</taxon>
        <taxon>Gordonia</taxon>
    </lineage>
</organism>
<protein>
    <recommendedName>
        <fullName evidence="1">MobA-like NTP transferase domain-containing protein</fullName>
    </recommendedName>
</protein>
<reference evidence="2 3" key="1">
    <citation type="submission" date="2011-05" db="EMBL/GenBank/DDBJ databases">
        <title>Whole genome shotgun sequence of Gordonia alkanivorans NBRC 16433.</title>
        <authorList>
            <person name="Hosoyama A."/>
            <person name="Nakamura S."/>
            <person name="Takarada H."/>
            <person name="Tsuchikane K."/>
            <person name="Yamazaki S."/>
            <person name="Fujita N."/>
        </authorList>
    </citation>
    <scope>NUCLEOTIDE SEQUENCE [LARGE SCALE GENOMIC DNA]</scope>
    <source>
        <strain evidence="2 3">NBRC 16433</strain>
    </source>
</reference>
<dbReference type="Gene3D" id="3.90.550.10">
    <property type="entry name" value="Spore Coat Polysaccharide Biosynthesis Protein SpsA, Chain A"/>
    <property type="match status" value="1"/>
</dbReference>
<dbReference type="RefSeq" id="WP_006359240.1">
    <property type="nucleotide sequence ID" value="NZ_BACI01000067.1"/>
</dbReference>
<dbReference type="EMBL" id="BACI01000067">
    <property type="protein sequence ID" value="GAA13120.1"/>
    <property type="molecule type" value="Genomic_DNA"/>
</dbReference>
<dbReference type="Pfam" id="PF12804">
    <property type="entry name" value="NTP_transf_3"/>
    <property type="match status" value="1"/>
</dbReference>
<accession>F9VWY1</accession>
<gene>
    <name evidence="2" type="ORF">GOALK_067_00790</name>
</gene>
<evidence type="ECO:0000259" key="1">
    <source>
        <dbReference type="Pfam" id="PF12804"/>
    </source>
</evidence>
<dbReference type="InterPro" id="IPR029044">
    <property type="entry name" value="Nucleotide-diphossugar_trans"/>
</dbReference>
<dbReference type="eggNOG" id="COG2068">
    <property type="taxonomic scope" value="Bacteria"/>
</dbReference>
<evidence type="ECO:0000313" key="3">
    <source>
        <dbReference type="Proteomes" id="UP000003558"/>
    </source>
</evidence>
<dbReference type="PANTHER" id="PTHR43777:SF1">
    <property type="entry name" value="MOLYBDENUM COFACTOR CYTIDYLYLTRANSFERASE"/>
    <property type="match status" value="1"/>
</dbReference>
<dbReference type="STRING" id="1027371.GOALK_067_00790"/>
<dbReference type="AlphaFoldDB" id="F9VWY1"/>
<name>F9VWY1_9ACTN</name>
<feature type="domain" description="MobA-like NTP transferase" evidence="1">
    <location>
        <begin position="15"/>
        <end position="170"/>
    </location>
</feature>
<dbReference type="PANTHER" id="PTHR43777">
    <property type="entry name" value="MOLYBDENUM COFACTOR CYTIDYLYLTRANSFERASE"/>
    <property type="match status" value="1"/>
</dbReference>
<dbReference type="Proteomes" id="UP000003558">
    <property type="component" value="Unassembled WGS sequence"/>
</dbReference>